<organism evidence="1">
    <name type="scientific">uncultured Caudovirales phage</name>
    <dbReference type="NCBI Taxonomy" id="2100421"/>
    <lineage>
        <taxon>Viruses</taxon>
        <taxon>Duplodnaviria</taxon>
        <taxon>Heunggongvirae</taxon>
        <taxon>Uroviricota</taxon>
        <taxon>Caudoviricetes</taxon>
        <taxon>Peduoviridae</taxon>
        <taxon>Maltschvirus</taxon>
        <taxon>Maltschvirus maltsch</taxon>
    </lineage>
</organism>
<proteinExistence type="predicted"/>
<evidence type="ECO:0000313" key="1">
    <source>
        <dbReference type="EMBL" id="CAB4162627.1"/>
    </source>
</evidence>
<sequence>MKLKEVKPTNKEKTFYLCIDLYTGKYYSLYERLDKIKRMPHTVAAPIFDSMNEETHNEARI</sequence>
<protein>
    <submittedName>
        <fullName evidence="1">Uncharacterized protein</fullName>
    </submittedName>
</protein>
<accession>A0A6J5NUH6</accession>
<reference evidence="1" key="1">
    <citation type="submission" date="2020-04" db="EMBL/GenBank/DDBJ databases">
        <authorList>
            <person name="Chiriac C."/>
            <person name="Salcher M."/>
            <person name="Ghai R."/>
            <person name="Kavagutti S V."/>
        </authorList>
    </citation>
    <scope>NUCLEOTIDE SEQUENCE</scope>
</reference>
<name>A0A6J5NUH6_9CAUD</name>
<dbReference type="EMBL" id="LR796734">
    <property type="protein sequence ID" value="CAB4162627.1"/>
    <property type="molecule type" value="Genomic_DNA"/>
</dbReference>
<gene>
    <name evidence="1" type="ORF">UFOVP787_75</name>
</gene>